<dbReference type="AlphaFoldDB" id="A0AA38WDP6"/>
<evidence type="ECO:0000313" key="1">
    <source>
        <dbReference type="EMBL" id="KAJ9556832.1"/>
    </source>
</evidence>
<sequence>MLITAIFQKISGQSFKGKLKTLKNNHAFCINGYHTFKALDGESLSDTYSRFNTLISNCKRYGVVRSPKDNNSVFLGSLGPEWIHLTMSMRTLDLEGWSLADVFGSLKGQEPQVMQMRRSYGGPLALVAEEGSDKKKASTGAKLKSCLT</sequence>
<reference evidence="1" key="1">
    <citation type="submission" date="2023-03" db="EMBL/GenBank/DDBJ databases">
        <title>Chromosome-scale reference genome and RAD-based genetic map of yellow starthistle (Centaurea solstitialis) reveal putative structural variation and QTLs associated with invader traits.</title>
        <authorList>
            <person name="Reatini B."/>
            <person name="Cang F.A."/>
            <person name="Jiang Q."/>
            <person name="Mckibben M.T.W."/>
            <person name="Barker M.S."/>
            <person name="Rieseberg L.H."/>
            <person name="Dlugosch K.M."/>
        </authorList>
    </citation>
    <scope>NUCLEOTIDE SEQUENCE</scope>
    <source>
        <strain evidence="1">CAN-66</strain>
        <tissue evidence="1">Leaf</tissue>
    </source>
</reference>
<keyword evidence="2" id="KW-1185">Reference proteome</keyword>
<dbReference type="Proteomes" id="UP001172457">
    <property type="component" value="Chromosome 3"/>
</dbReference>
<accession>A0AA38WDP6</accession>
<comment type="caution">
    <text evidence="1">The sequence shown here is derived from an EMBL/GenBank/DDBJ whole genome shotgun (WGS) entry which is preliminary data.</text>
</comment>
<gene>
    <name evidence="1" type="ORF">OSB04_011446</name>
</gene>
<organism evidence="1 2">
    <name type="scientific">Centaurea solstitialis</name>
    <name type="common">yellow star-thistle</name>
    <dbReference type="NCBI Taxonomy" id="347529"/>
    <lineage>
        <taxon>Eukaryota</taxon>
        <taxon>Viridiplantae</taxon>
        <taxon>Streptophyta</taxon>
        <taxon>Embryophyta</taxon>
        <taxon>Tracheophyta</taxon>
        <taxon>Spermatophyta</taxon>
        <taxon>Magnoliopsida</taxon>
        <taxon>eudicotyledons</taxon>
        <taxon>Gunneridae</taxon>
        <taxon>Pentapetalae</taxon>
        <taxon>asterids</taxon>
        <taxon>campanulids</taxon>
        <taxon>Asterales</taxon>
        <taxon>Asteraceae</taxon>
        <taxon>Carduoideae</taxon>
        <taxon>Cardueae</taxon>
        <taxon>Centaureinae</taxon>
        <taxon>Centaurea</taxon>
    </lineage>
</organism>
<evidence type="ECO:0000313" key="2">
    <source>
        <dbReference type="Proteomes" id="UP001172457"/>
    </source>
</evidence>
<name>A0AA38WDP6_9ASTR</name>
<protein>
    <submittedName>
        <fullName evidence="1">Uncharacterized protein</fullName>
    </submittedName>
</protein>
<proteinExistence type="predicted"/>
<dbReference type="EMBL" id="JARYMX010000003">
    <property type="protein sequence ID" value="KAJ9556832.1"/>
    <property type="molecule type" value="Genomic_DNA"/>
</dbReference>